<dbReference type="OrthoDB" id="3259198at2759"/>
<organism evidence="1 2">
    <name type="scientific">Pleurotus eryngii</name>
    <name type="common">Boletus of the steppes</name>
    <dbReference type="NCBI Taxonomy" id="5323"/>
    <lineage>
        <taxon>Eukaryota</taxon>
        <taxon>Fungi</taxon>
        <taxon>Dikarya</taxon>
        <taxon>Basidiomycota</taxon>
        <taxon>Agaricomycotina</taxon>
        <taxon>Agaricomycetes</taxon>
        <taxon>Agaricomycetidae</taxon>
        <taxon>Agaricales</taxon>
        <taxon>Pleurotineae</taxon>
        <taxon>Pleurotaceae</taxon>
        <taxon>Pleurotus</taxon>
    </lineage>
</organism>
<evidence type="ECO:0000313" key="1">
    <source>
        <dbReference type="EMBL" id="KAF9492760.1"/>
    </source>
</evidence>
<name>A0A9P6DEQ0_PLEER</name>
<comment type="caution">
    <text evidence="1">The sequence shown here is derived from an EMBL/GenBank/DDBJ whole genome shotgun (WGS) entry which is preliminary data.</text>
</comment>
<dbReference type="InterPro" id="IPR012337">
    <property type="entry name" value="RNaseH-like_sf"/>
</dbReference>
<dbReference type="EMBL" id="MU154596">
    <property type="protein sequence ID" value="KAF9492760.1"/>
    <property type="molecule type" value="Genomic_DNA"/>
</dbReference>
<keyword evidence="2" id="KW-1185">Reference proteome</keyword>
<accession>A0A9P6DEQ0</accession>
<feature type="non-terminal residue" evidence="1">
    <location>
        <position position="83"/>
    </location>
</feature>
<dbReference type="Proteomes" id="UP000807025">
    <property type="component" value="Unassembled WGS sequence"/>
</dbReference>
<dbReference type="SUPFAM" id="SSF53098">
    <property type="entry name" value="Ribonuclease H-like"/>
    <property type="match status" value="1"/>
</dbReference>
<feature type="non-terminal residue" evidence="1">
    <location>
        <position position="1"/>
    </location>
</feature>
<evidence type="ECO:0000313" key="2">
    <source>
        <dbReference type="Proteomes" id="UP000807025"/>
    </source>
</evidence>
<gene>
    <name evidence="1" type="ORF">BDN71DRAFT_1377804</name>
</gene>
<sequence length="83" mass="9452">EELLIGFWEIDGEHSGENLAEVVWETLVLLQVLEHSVIAFVMDNTSNNDTMVKALQAEFEGRNINFSACHSRLWCMPHTIHLA</sequence>
<proteinExistence type="predicted"/>
<reference evidence="1" key="1">
    <citation type="submission" date="2020-11" db="EMBL/GenBank/DDBJ databases">
        <authorList>
            <consortium name="DOE Joint Genome Institute"/>
            <person name="Ahrendt S."/>
            <person name="Riley R."/>
            <person name="Andreopoulos W."/>
            <person name="Labutti K."/>
            <person name="Pangilinan J."/>
            <person name="Ruiz-Duenas F.J."/>
            <person name="Barrasa J.M."/>
            <person name="Sanchez-Garcia M."/>
            <person name="Camarero S."/>
            <person name="Miyauchi S."/>
            <person name="Serrano A."/>
            <person name="Linde D."/>
            <person name="Babiker R."/>
            <person name="Drula E."/>
            <person name="Ayuso-Fernandez I."/>
            <person name="Pacheco R."/>
            <person name="Padilla G."/>
            <person name="Ferreira P."/>
            <person name="Barriuso J."/>
            <person name="Kellner H."/>
            <person name="Castanera R."/>
            <person name="Alfaro M."/>
            <person name="Ramirez L."/>
            <person name="Pisabarro A.G."/>
            <person name="Kuo A."/>
            <person name="Tritt A."/>
            <person name="Lipzen A."/>
            <person name="He G."/>
            <person name="Yan M."/>
            <person name="Ng V."/>
            <person name="Cullen D."/>
            <person name="Martin F."/>
            <person name="Rosso M.-N."/>
            <person name="Henrissat B."/>
            <person name="Hibbett D."/>
            <person name="Martinez A.T."/>
            <person name="Grigoriev I.V."/>
        </authorList>
    </citation>
    <scope>NUCLEOTIDE SEQUENCE</scope>
    <source>
        <strain evidence="1">ATCC 90797</strain>
    </source>
</reference>
<protein>
    <submittedName>
        <fullName evidence="1">Uncharacterized protein</fullName>
    </submittedName>
</protein>
<dbReference type="AlphaFoldDB" id="A0A9P6DEQ0"/>